<name>A0A3E0DW44_9BACT</name>
<dbReference type="OrthoDB" id="9815017at2"/>
<dbReference type="SMART" id="SM00345">
    <property type="entry name" value="HTH_GNTR"/>
    <property type="match status" value="1"/>
</dbReference>
<dbReference type="Proteomes" id="UP000256405">
    <property type="component" value="Unassembled WGS sequence"/>
</dbReference>
<dbReference type="PANTHER" id="PTHR44846">
    <property type="entry name" value="MANNOSYL-D-GLYCERATE TRANSPORT/METABOLISM SYSTEM REPRESSOR MNGR-RELATED"/>
    <property type="match status" value="1"/>
</dbReference>
<evidence type="ECO:0000256" key="1">
    <source>
        <dbReference type="ARBA" id="ARBA00023015"/>
    </source>
</evidence>
<dbReference type="InterPro" id="IPR036390">
    <property type="entry name" value="WH_DNA-bd_sf"/>
</dbReference>
<dbReference type="SUPFAM" id="SSF64288">
    <property type="entry name" value="Chorismate lyase-like"/>
    <property type="match status" value="1"/>
</dbReference>
<keyword evidence="1" id="KW-0805">Transcription regulation</keyword>
<dbReference type="PROSITE" id="PS50949">
    <property type="entry name" value="HTH_GNTR"/>
    <property type="match status" value="1"/>
</dbReference>
<feature type="domain" description="HTH gntR-type" evidence="4">
    <location>
        <begin position="4"/>
        <end position="72"/>
    </location>
</feature>
<dbReference type="Gene3D" id="1.10.10.10">
    <property type="entry name" value="Winged helix-like DNA-binding domain superfamily/Winged helix DNA-binding domain"/>
    <property type="match status" value="1"/>
</dbReference>
<dbReference type="InterPro" id="IPR028978">
    <property type="entry name" value="Chorismate_lyase_/UTRA_dom_sf"/>
</dbReference>
<dbReference type="InterPro" id="IPR036388">
    <property type="entry name" value="WH-like_DNA-bd_sf"/>
</dbReference>
<reference evidence="5 6" key="1">
    <citation type="submission" date="2018-08" db="EMBL/GenBank/DDBJ databases">
        <title>Genomic Encyclopedia of Archaeal and Bacterial Type Strains, Phase II (KMG-II): from individual species to whole genera.</title>
        <authorList>
            <person name="Goeker M."/>
        </authorList>
    </citation>
    <scope>NUCLEOTIDE SEQUENCE [LARGE SCALE GENOMIC DNA]</scope>
    <source>
        <strain evidence="5 6">DSM 15986</strain>
    </source>
</reference>
<evidence type="ECO:0000256" key="2">
    <source>
        <dbReference type="ARBA" id="ARBA00023125"/>
    </source>
</evidence>
<evidence type="ECO:0000313" key="5">
    <source>
        <dbReference type="EMBL" id="REG90294.1"/>
    </source>
</evidence>
<protein>
    <submittedName>
        <fullName evidence="5">GntR family transcriptional regulator/GntR family frlABCD operon transcriptional regulator</fullName>
    </submittedName>
</protein>
<dbReference type="GO" id="GO:0003677">
    <property type="term" value="F:DNA binding"/>
    <property type="evidence" value="ECO:0007669"/>
    <property type="project" value="UniProtKB-KW"/>
</dbReference>
<dbReference type="CDD" id="cd07377">
    <property type="entry name" value="WHTH_GntR"/>
    <property type="match status" value="1"/>
</dbReference>
<dbReference type="GO" id="GO:0045892">
    <property type="term" value="P:negative regulation of DNA-templated transcription"/>
    <property type="evidence" value="ECO:0007669"/>
    <property type="project" value="TreeGrafter"/>
</dbReference>
<dbReference type="InterPro" id="IPR050679">
    <property type="entry name" value="Bact_HTH_transcr_reg"/>
</dbReference>
<gene>
    <name evidence="5" type="ORF">C8N25_10733</name>
</gene>
<organism evidence="5 6">
    <name type="scientific">Algoriphagus antarcticus</name>
    <dbReference type="NCBI Taxonomy" id="238540"/>
    <lineage>
        <taxon>Bacteria</taxon>
        <taxon>Pseudomonadati</taxon>
        <taxon>Bacteroidota</taxon>
        <taxon>Cytophagia</taxon>
        <taxon>Cytophagales</taxon>
        <taxon>Cyclobacteriaceae</taxon>
        <taxon>Algoriphagus</taxon>
    </lineage>
</organism>
<dbReference type="Pfam" id="PF00392">
    <property type="entry name" value="GntR"/>
    <property type="match status" value="1"/>
</dbReference>
<keyword evidence="6" id="KW-1185">Reference proteome</keyword>
<evidence type="ECO:0000256" key="3">
    <source>
        <dbReference type="ARBA" id="ARBA00023163"/>
    </source>
</evidence>
<dbReference type="InterPro" id="IPR011663">
    <property type="entry name" value="UTRA"/>
</dbReference>
<dbReference type="EMBL" id="QUNF01000007">
    <property type="protein sequence ID" value="REG90294.1"/>
    <property type="molecule type" value="Genomic_DNA"/>
</dbReference>
<evidence type="ECO:0000313" key="6">
    <source>
        <dbReference type="Proteomes" id="UP000256405"/>
    </source>
</evidence>
<proteinExistence type="predicted"/>
<keyword evidence="2" id="KW-0238">DNA-binding</keyword>
<dbReference type="GO" id="GO:0003700">
    <property type="term" value="F:DNA-binding transcription factor activity"/>
    <property type="evidence" value="ECO:0007669"/>
    <property type="project" value="InterPro"/>
</dbReference>
<sequence length="235" mass="26874">MKDTARYRTVQKDLRRSIIEGKYRVGDLLPSENELCSHYGIARMTVRNALSNLETEGLIERQKGKGSIVKFKRKSIELLSIKGFTEIMKGKEHKIDTVFLQAPMVSQWEDDFYWALSEMEIQAGSIFMSRIRMSGEKVIMVENTFLSNSNLTDFCEIPFINKSLFDTLIVNHDIEMTGVVQKFRAIPATEELANSLQLGVGAPILEIIRKLTTNREGFFVYSFAYCNTDDFTIEA</sequence>
<accession>A0A3E0DW44</accession>
<comment type="caution">
    <text evidence="5">The sequence shown here is derived from an EMBL/GenBank/DDBJ whole genome shotgun (WGS) entry which is preliminary data.</text>
</comment>
<dbReference type="RefSeq" id="WP_086539961.1">
    <property type="nucleotide sequence ID" value="NZ_MSSW01000005.1"/>
</dbReference>
<dbReference type="AlphaFoldDB" id="A0A3E0DW44"/>
<dbReference type="Gene3D" id="3.40.1410.10">
    <property type="entry name" value="Chorismate lyase-like"/>
    <property type="match status" value="1"/>
</dbReference>
<dbReference type="SUPFAM" id="SSF46785">
    <property type="entry name" value="Winged helix' DNA-binding domain"/>
    <property type="match status" value="1"/>
</dbReference>
<dbReference type="InterPro" id="IPR000524">
    <property type="entry name" value="Tscrpt_reg_HTH_GntR"/>
</dbReference>
<dbReference type="PANTHER" id="PTHR44846:SF1">
    <property type="entry name" value="MANNOSYL-D-GLYCERATE TRANSPORT_METABOLISM SYSTEM REPRESSOR MNGR-RELATED"/>
    <property type="match status" value="1"/>
</dbReference>
<dbReference type="SMART" id="SM00866">
    <property type="entry name" value="UTRA"/>
    <property type="match status" value="1"/>
</dbReference>
<dbReference type="PRINTS" id="PR00035">
    <property type="entry name" value="HTHGNTR"/>
</dbReference>
<evidence type="ECO:0000259" key="4">
    <source>
        <dbReference type="PROSITE" id="PS50949"/>
    </source>
</evidence>
<dbReference type="Pfam" id="PF07702">
    <property type="entry name" value="UTRA"/>
    <property type="match status" value="1"/>
</dbReference>
<keyword evidence="3" id="KW-0804">Transcription</keyword>